<dbReference type="EMBL" id="JBHUEE010000024">
    <property type="protein sequence ID" value="MFD1719909.1"/>
    <property type="molecule type" value="Genomic_DNA"/>
</dbReference>
<sequence>GLASAEILEAIDAAEQARRRLEAVTLGLFSAAEADGMWAASGARSFPSWVAARTGRHTWTARRQVAHARRLRDDLPATTAALRAGQIGTDHADVIARYASATETLKAQLADAEIGEEFLVEQAEQLDAHRFSRLVRAWATRADPDAADRNWREDTAREEVSLSATLNGYQLRGWLSPANGQLLDEALRARMGTPSANDPRTQT</sequence>
<feature type="non-terminal residue" evidence="2">
    <location>
        <position position="1"/>
    </location>
</feature>
<accession>A0ABW4LCJ6</accession>
<dbReference type="InterPro" id="IPR003870">
    <property type="entry name" value="DUF222"/>
</dbReference>
<organism evidence="2 3">
    <name type="scientific">Georgenia deserti</name>
    <dbReference type="NCBI Taxonomy" id="2093781"/>
    <lineage>
        <taxon>Bacteria</taxon>
        <taxon>Bacillati</taxon>
        <taxon>Actinomycetota</taxon>
        <taxon>Actinomycetes</taxon>
        <taxon>Micrococcales</taxon>
        <taxon>Bogoriellaceae</taxon>
        <taxon>Georgenia</taxon>
    </lineage>
</organism>
<evidence type="ECO:0000313" key="3">
    <source>
        <dbReference type="Proteomes" id="UP001597277"/>
    </source>
</evidence>
<protein>
    <submittedName>
        <fullName evidence="2">DUF222 domain-containing protein</fullName>
    </submittedName>
</protein>
<dbReference type="Proteomes" id="UP001597277">
    <property type="component" value="Unassembled WGS sequence"/>
</dbReference>
<evidence type="ECO:0000313" key="2">
    <source>
        <dbReference type="EMBL" id="MFD1719909.1"/>
    </source>
</evidence>
<gene>
    <name evidence="2" type="ORF">ACFSE6_18900</name>
</gene>
<feature type="non-terminal residue" evidence="2">
    <location>
        <position position="203"/>
    </location>
</feature>
<dbReference type="Pfam" id="PF02720">
    <property type="entry name" value="DUF222"/>
    <property type="match status" value="1"/>
</dbReference>
<evidence type="ECO:0000259" key="1">
    <source>
        <dbReference type="Pfam" id="PF02720"/>
    </source>
</evidence>
<name>A0ABW4LCJ6_9MICO</name>
<dbReference type="RefSeq" id="WP_388011144.1">
    <property type="nucleotide sequence ID" value="NZ_JBHUEE010000024.1"/>
</dbReference>
<proteinExistence type="predicted"/>
<feature type="domain" description="DUF222" evidence="1">
    <location>
        <begin position="10"/>
        <end position="202"/>
    </location>
</feature>
<reference evidence="3" key="1">
    <citation type="journal article" date="2019" name="Int. J. Syst. Evol. Microbiol.">
        <title>The Global Catalogue of Microorganisms (GCM) 10K type strain sequencing project: providing services to taxonomists for standard genome sequencing and annotation.</title>
        <authorList>
            <consortium name="The Broad Institute Genomics Platform"/>
            <consortium name="The Broad Institute Genome Sequencing Center for Infectious Disease"/>
            <person name="Wu L."/>
            <person name="Ma J."/>
        </authorList>
    </citation>
    <scope>NUCLEOTIDE SEQUENCE [LARGE SCALE GENOMIC DNA]</scope>
    <source>
        <strain evidence="3">JCM 17130</strain>
    </source>
</reference>
<comment type="caution">
    <text evidence="2">The sequence shown here is derived from an EMBL/GenBank/DDBJ whole genome shotgun (WGS) entry which is preliminary data.</text>
</comment>
<keyword evidence="3" id="KW-1185">Reference proteome</keyword>